<comment type="similarity">
    <text evidence="1">Belongs to the jacalin lectin family.</text>
</comment>
<dbReference type="OrthoDB" id="581739at2759"/>
<dbReference type="CDD" id="cd09612">
    <property type="entry name" value="Jacalin"/>
    <property type="match status" value="1"/>
</dbReference>
<evidence type="ECO:0000256" key="1">
    <source>
        <dbReference type="ARBA" id="ARBA00006568"/>
    </source>
</evidence>
<dbReference type="AlphaFoldDB" id="A0A5C7IGI5"/>
<dbReference type="GO" id="GO:0030246">
    <property type="term" value="F:carbohydrate binding"/>
    <property type="evidence" value="ECO:0007669"/>
    <property type="project" value="UniProtKB-KW"/>
</dbReference>
<organism evidence="4 5">
    <name type="scientific">Acer yangbiense</name>
    <dbReference type="NCBI Taxonomy" id="1000413"/>
    <lineage>
        <taxon>Eukaryota</taxon>
        <taxon>Viridiplantae</taxon>
        <taxon>Streptophyta</taxon>
        <taxon>Embryophyta</taxon>
        <taxon>Tracheophyta</taxon>
        <taxon>Spermatophyta</taxon>
        <taxon>Magnoliopsida</taxon>
        <taxon>eudicotyledons</taxon>
        <taxon>Gunneridae</taxon>
        <taxon>Pentapetalae</taxon>
        <taxon>rosids</taxon>
        <taxon>malvids</taxon>
        <taxon>Sapindales</taxon>
        <taxon>Sapindaceae</taxon>
        <taxon>Hippocastanoideae</taxon>
        <taxon>Acereae</taxon>
        <taxon>Acer</taxon>
    </lineage>
</organism>
<evidence type="ECO:0000313" key="5">
    <source>
        <dbReference type="Proteomes" id="UP000323000"/>
    </source>
</evidence>
<dbReference type="SMART" id="SM00915">
    <property type="entry name" value="Jacalin"/>
    <property type="match status" value="1"/>
</dbReference>
<dbReference type="PANTHER" id="PTHR46506">
    <property type="entry name" value="OS05G0143600 PROTEIN"/>
    <property type="match status" value="1"/>
</dbReference>
<keyword evidence="5" id="KW-1185">Reference proteome</keyword>
<protein>
    <recommendedName>
        <fullName evidence="3">Jacalin-type lectin domain-containing protein</fullName>
    </recommendedName>
</protein>
<keyword evidence="2" id="KW-0430">Lectin</keyword>
<dbReference type="EMBL" id="VAHF01000002">
    <property type="protein sequence ID" value="TXG68440.1"/>
    <property type="molecule type" value="Genomic_DNA"/>
</dbReference>
<gene>
    <name evidence="4" type="ORF">EZV62_003375</name>
</gene>
<dbReference type="PROSITE" id="PS51752">
    <property type="entry name" value="JACALIN_LECTIN"/>
    <property type="match status" value="1"/>
</dbReference>
<dbReference type="InterPro" id="IPR001229">
    <property type="entry name" value="Jacalin-like_lectin_dom"/>
</dbReference>
<feature type="domain" description="Jacalin-type lectin" evidence="3">
    <location>
        <begin position="14"/>
        <end position="156"/>
    </location>
</feature>
<reference evidence="5" key="1">
    <citation type="journal article" date="2019" name="Gigascience">
        <title>De novo genome assembly of the endangered Acer yangbiense, a plant species with extremely small populations endemic to Yunnan Province, China.</title>
        <authorList>
            <person name="Yang J."/>
            <person name="Wariss H.M."/>
            <person name="Tao L."/>
            <person name="Zhang R."/>
            <person name="Yun Q."/>
            <person name="Hollingsworth P."/>
            <person name="Dao Z."/>
            <person name="Luo G."/>
            <person name="Guo H."/>
            <person name="Ma Y."/>
            <person name="Sun W."/>
        </authorList>
    </citation>
    <scope>NUCLEOTIDE SEQUENCE [LARGE SCALE GENOMIC DNA]</scope>
    <source>
        <strain evidence="5">cv. Malutang</strain>
    </source>
</reference>
<dbReference type="Gene3D" id="2.100.10.30">
    <property type="entry name" value="Jacalin-like lectin domain"/>
    <property type="match status" value="1"/>
</dbReference>
<evidence type="ECO:0000313" key="4">
    <source>
        <dbReference type="EMBL" id="TXG68440.1"/>
    </source>
</evidence>
<evidence type="ECO:0000256" key="2">
    <source>
        <dbReference type="ARBA" id="ARBA00022734"/>
    </source>
</evidence>
<dbReference type="InterPro" id="IPR036404">
    <property type="entry name" value="Jacalin-like_lectin_dom_sf"/>
</dbReference>
<name>A0A5C7IGI5_9ROSI</name>
<sequence>MFTTAFPVKGINEAALAHAHLSSVIKSGDPKGANNCNLEITISHGWVIDSLSFKTVDKNGKSEYSDKFGGEGGDSDLIKFDWPKEYLTSISGTHHTFEKQHVIESLCFHTNRTKYGTFGRTKGSPFDLPLKDRVSVIGFHGRACNYINAIGVYQKGPSS</sequence>
<proteinExistence type="inferred from homology"/>
<dbReference type="Proteomes" id="UP000323000">
    <property type="component" value="Chromosome 2"/>
</dbReference>
<dbReference type="SUPFAM" id="SSF51101">
    <property type="entry name" value="Mannose-binding lectins"/>
    <property type="match status" value="1"/>
</dbReference>
<dbReference type="InterPro" id="IPR033734">
    <property type="entry name" value="Jacalin-like_lectin_dom_plant"/>
</dbReference>
<comment type="caution">
    <text evidence="4">The sequence shown here is derived from an EMBL/GenBank/DDBJ whole genome shotgun (WGS) entry which is preliminary data.</text>
</comment>
<dbReference type="Pfam" id="PF01419">
    <property type="entry name" value="Jacalin"/>
    <property type="match status" value="1"/>
</dbReference>
<accession>A0A5C7IGI5</accession>
<evidence type="ECO:0000259" key="3">
    <source>
        <dbReference type="PROSITE" id="PS51752"/>
    </source>
</evidence>